<organism evidence="1 2">
    <name type="scientific">Smallanthus sonchifolius</name>
    <dbReference type="NCBI Taxonomy" id="185202"/>
    <lineage>
        <taxon>Eukaryota</taxon>
        <taxon>Viridiplantae</taxon>
        <taxon>Streptophyta</taxon>
        <taxon>Embryophyta</taxon>
        <taxon>Tracheophyta</taxon>
        <taxon>Spermatophyta</taxon>
        <taxon>Magnoliopsida</taxon>
        <taxon>eudicotyledons</taxon>
        <taxon>Gunneridae</taxon>
        <taxon>Pentapetalae</taxon>
        <taxon>asterids</taxon>
        <taxon>campanulids</taxon>
        <taxon>Asterales</taxon>
        <taxon>Asteraceae</taxon>
        <taxon>Asteroideae</taxon>
        <taxon>Heliantheae alliance</taxon>
        <taxon>Millerieae</taxon>
        <taxon>Smallanthus</taxon>
    </lineage>
</organism>
<keyword evidence="2" id="KW-1185">Reference proteome</keyword>
<dbReference type="EMBL" id="CM042024">
    <property type="protein sequence ID" value="KAI3811016.1"/>
    <property type="molecule type" value="Genomic_DNA"/>
</dbReference>
<evidence type="ECO:0000313" key="1">
    <source>
        <dbReference type="EMBL" id="KAI3811016.1"/>
    </source>
</evidence>
<comment type="caution">
    <text evidence="1">The sequence shown here is derived from an EMBL/GenBank/DDBJ whole genome shotgun (WGS) entry which is preliminary data.</text>
</comment>
<reference evidence="1 2" key="2">
    <citation type="journal article" date="2022" name="Mol. Ecol. Resour.">
        <title>The genomes of chicory, endive, great burdock and yacon provide insights into Asteraceae paleo-polyploidization history and plant inulin production.</title>
        <authorList>
            <person name="Fan W."/>
            <person name="Wang S."/>
            <person name="Wang H."/>
            <person name="Wang A."/>
            <person name="Jiang F."/>
            <person name="Liu H."/>
            <person name="Zhao H."/>
            <person name="Xu D."/>
            <person name="Zhang Y."/>
        </authorList>
    </citation>
    <scope>NUCLEOTIDE SEQUENCE [LARGE SCALE GENOMIC DNA]</scope>
    <source>
        <strain evidence="2">cv. Yunnan</strain>
        <tissue evidence="1">Leaves</tissue>
    </source>
</reference>
<gene>
    <name evidence="1" type="ORF">L1987_20730</name>
</gene>
<accession>A0ACB9IU43</accession>
<dbReference type="Proteomes" id="UP001056120">
    <property type="component" value="Linkage Group LG07"/>
</dbReference>
<reference evidence="2" key="1">
    <citation type="journal article" date="2022" name="Mol. Ecol. Resour.">
        <title>The genomes of chicory, endive, great burdock and yacon provide insights into Asteraceae palaeo-polyploidization history and plant inulin production.</title>
        <authorList>
            <person name="Fan W."/>
            <person name="Wang S."/>
            <person name="Wang H."/>
            <person name="Wang A."/>
            <person name="Jiang F."/>
            <person name="Liu H."/>
            <person name="Zhao H."/>
            <person name="Xu D."/>
            <person name="Zhang Y."/>
        </authorList>
    </citation>
    <scope>NUCLEOTIDE SEQUENCE [LARGE SCALE GENOMIC DNA]</scope>
    <source>
        <strain evidence="2">cv. Yunnan</strain>
    </source>
</reference>
<proteinExistence type="predicted"/>
<protein>
    <submittedName>
        <fullName evidence="1">Uncharacterized protein</fullName>
    </submittedName>
</protein>
<sequence>MISLTFSFTDDAIRMGTWPKVGDSGKKVAEAGKKFSDVEKKPFDGKRKNSGFSKNRSGFKKKRNQNSGKAYAANASGSSGGKTVCERCERQGHQAPVSRTKMPMNFNAGNSGNANRRGVTNVVLRVISRRITRN</sequence>
<name>A0ACB9IU43_9ASTR</name>
<evidence type="ECO:0000313" key="2">
    <source>
        <dbReference type="Proteomes" id="UP001056120"/>
    </source>
</evidence>